<feature type="transmembrane region" description="Helical" evidence="7">
    <location>
        <begin position="472"/>
        <end position="494"/>
    </location>
</feature>
<evidence type="ECO:0000256" key="2">
    <source>
        <dbReference type="ARBA" id="ARBA00008017"/>
    </source>
</evidence>
<dbReference type="PANTHER" id="PTHR30460:SF0">
    <property type="entry name" value="MODERATE CONDUCTANCE MECHANOSENSITIVE CHANNEL YBIO"/>
    <property type="match status" value="1"/>
</dbReference>
<accession>A0A2T5BBS4</accession>
<feature type="chain" id="PRO_5015494669" evidence="8">
    <location>
        <begin position="27"/>
        <end position="690"/>
    </location>
</feature>
<dbReference type="PANTHER" id="PTHR30460">
    <property type="entry name" value="MODERATE CONDUCTANCE MECHANOSENSITIVE CHANNEL YBIO"/>
    <property type="match status" value="1"/>
</dbReference>
<dbReference type="Gene3D" id="3.30.70.100">
    <property type="match status" value="1"/>
</dbReference>
<dbReference type="AlphaFoldDB" id="A0A2T5BBS4"/>
<dbReference type="InterPro" id="IPR011014">
    <property type="entry name" value="MscS_channel_TM-2"/>
</dbReference>
<dbReference type="GO" id="GO:0005886">
    <property type="term" value="C:plasma membrane"/>
    <property type="evidence" value="ECO:0007669"/>
    <property type="project" value="UniProtKB-SubCell"/>
</dbReference>
<feature type="domain" description="Mechanosensitive ion channel transmembrane helices 2/3" evidence="10">
    <location>
        <begin position="452"/>
        <end position="491"/>
    </location>
</feature>
<evidence type="ECO:0000256" key="1">
    <source>
        <dbReference type="ARBA" id="ARBA00004651"/>
    </source>
</evidence>
<feature type="domain" description="Mechanosensitive ion channel MscS" evidence="9">
    <location>
        <begin position="492"/>
        <end position="556"/>
    </location>
</feature>
<keyword evidence="12" id="KW-1185">Reference proteome</keyword>
<dbReference type="Pfam" id="PF21088">
    <property type="entry name" value="MS_channel_1st"/>
    <property type="match status" value="1"/>
</dbReference>
<keyword evidence="6 7" id="KW-0472">Membrane</keyword>
<evidence type="ECO:0000256" key="5">
    <source>
        <dbReference type="ARBA" id="ARBA00022989"/>
    </source>
</evidence>
<comment type="subcellular location">
    <subcellularLocation>
        <location evidence="1">Cell membrane</location>
        <topology evidence="1">Multi-pass membrane protein</topology>
    </subcellularLocation>
</comment>
<evidence type="ECO:0000256" key="7">
    <source>
        <dbReference type="SAM" id="Phobius"/>
    </source>
</evidence>
<dbReference type="Gene3D" id="2.30.30.60">
    <property type="match status" value="1"/>
</dbReference>
<dbReference type="InterPro" id="IPR006685">
    <property type="entry name" value="MscS_channel_2nd"/>
</dbReference>
<feature type="signal peptide" evidence="8">
    <location>
        <begin position="1"/>
        <end position="26"/>
    </location>
</feature>
<evidence type="ECO:0000256" key="4">
    <source>
        <dbReference type="ARBA" id="ARBA00022692"/>
    </source>
</evidence>
<keyword evidence="4 7" id="KW-0812">Transmembrane</keyword>
<name>A0A2T5BBS4_MYCDI</name>
<dbReference type="Gene3D" id="1.10.287.1260">
    <property type="match status" value="1"/>
</dbReference>
<dbReference type="InterPro" id="IPR023408">
    <property type="entry name" value="MscS_beta-dom_sf"/>
</dbReference>
<keyword evidence="5 7" id="KW-1133">Transmembrane helix</keyword>
<feature type="transmembrane region" description="Helical" evidence="7">
    <location>
        <begin position="352"/>
        <end position="375"/>
    </location>
</feature>
<dbReference type="SUPFAM" id="SSF82689">
    <property type="entry name" value="Mechanosensitive channel protein MscS (YggB), C-terminal domain"/>
    <property type="match status" value="1"/>
</dbReference>
<evidence type="ECO:0000256" key="8">
    <source>
        <dbReference type="SAM" id="SignalP"/>
    </source>
</evidence>
<evidence type="ECO:0000259" key="9">
    <source>
        <dbReference type="Pfam" id="PF00924"/>
    </source>
</evidence>
<feature type="transmembrane region" description="Helical" evidence="7">
    <location>
        <begin position="387"/>
        <end position="410"/>
    </location>
</feature>
<feature type="transmembrane region" description="Helical" evidence="7">
    <location>
        <begin position="191"/>
        <end position="208"/>
    </location>
</feature>
<gene>
    <name evidence="11" type="ORF">C7449_103424</name>
</gene>
<dbReference type="InterPro" id="IPR045276">
    <property type="entry name" value="YbiO_bact"/>
</dbReference>
<reference evidence="11 12" key="1">
    <citation type="submission" date="2018-04" db="EMBL/GenBank/DDBJ databases">
        <title>Genomic Encyclopedia of Type Strains, Phase IV (KMG-IV): sequencing the most valuable type-strain genomes for metagenomic binning, comparative biology and taxonomic classification.</title>
        <authorList>
            <person name="Goeker M."/>
        </authorList>
    </citation>
    <scope>NUCLEOTIDE SEQUENCE [LARGE SCALE GENOMIC DNA]</scope>
    <source>
        <strain evidence="11 12">DSM 7138</strain>
    </source>
</reference>
<keyword evidence="3" id="KW-1003">Cell membrane</keyword>
<evidence type="ECO:0000259" key="10">
    <source>
        <dbReference type="Pfam" id="PF21088"/>
    </source>
</evidence>
<dbReference type="RefSeq" id="WP_170115837.1">
    <property type="nucleotide sequence ID" value="NZ_JBHEEX010000002.1"/>
</dbReference>
<dbReference type="Pfam" id="PF00924">
    <property type="entry name" value="MS_channel_2nd"/>
    <property type="match status" value="1"/>
</dbReference>
<protein>
    <submittedName>
        <fullName evidence="11">Small-conductance mechanosensitive channel</fullName>
    </submittedName>
</protein>
<dbReference type="SUPFAM" id="SSF50182">
    <property type="entry name" value="Sm-like ribonucleoproteins"/>
    <property type="match status" value="1"/>
</dbReference>
<dbReference type="EMBL" id="PZZZ01000003">
    <property type="protein sequence ID" value="PTM96406.1"/>
    <property type="molecule type" value="Genomic_DNA"/>
</dbReference>
<feature type="transmembrane region" description="Helical" evidence="7">
    <location>
        <begin position="126"/>
        <end position="147"/>
    </location>
</feature>
<evidence type="ECO:0000313" key="11">
    <source>
        <dbReference type="EMBL" id="PTM96406.1"/>
    </source>
</evidence>
<dbReference type="InterPro" id="IPR011066">
    <property type="entry name" value="MscS_channel_C_sf"/>
</dbReference>
<proteinExistence type="inferred from homology"/>
<feature type="transmembrane region" description="Helical" evidence="7">
    <location>
        <begin position="258"/>
        <end position="276"/>
    </location>
</feature>
<dbReference type="InterPro" id="IPR010920">
    <property type="entry name" value="LSM_dom_sf"/>
</dbReference>
<evidence type="ECO:0000313" key="12">
    <source>
        <dbReference type="Proteomes" id="UP000241247"/>
    </source>
</evidence>
<dbReference type="InterPro" id="IPR049142">
    <property type="entry name" value="MS_channel_1st"/>
</dbReference>
<dbReference type="Proteomes" id="UP000241247">
    <property type="component" value="Unassembled WGS sequence"/>
</dbReference>
<comment type="caution">
    <text evidence="11">The sequence shown here is derived from an EMBL/GenBank/DDBJ whole genome shotgun (WGS) entry which is preliminary data.</text>
</comment>
<dbReference type="SUPFAM" id="SSF82861">
    <property type="entry name" value="Mechanosensitive channel protein MscS (YggB), transmembrane region"/>
    <property type="match status" value="1"/>
</dbReference>
<organism evidence="11 12">
    <name type="scientific">Mycoplana dimorpha</name>
    <dbReference type="NCBI Taxonomy" id="28320"/>
    <lineage>
        <taxon>Bacteria</taxon>
        <taxon>Pseudomonadati</taxon>
        <taxon>Pseudomonadota</taxon>
        <taxon>Alphaproteobacteria</taxon>
        <taxon>Hyphomicrobiales</taxon>
        <taxon>Rhizobiaceae</taxon>
        <taxon>Mycoplana</taxon>
    </lineage>
</organism>
<comment type="similarity">
    <text evidence="2">Belongs to the MscS (TC 1.A.23) family.</text>
</comment>
<feature type="transmembrane region" description="Helical" evidence="7">
    <location>
        <begin position="447"/>
        <end position="466"/>
    </location>
</feature>
<sequence>MSKLPAFLTYILFCLLLVVTAPLAYAQSAPAGNATPPPSGSVAAPPPQKVTELLKLLDDPEIRAWLNSRPTATEGHLTKEATLEVEDIEAFARSRLHALLAAVPTVPSKIAMAVGRVRQQASESNYAPAIVIFLGIVAAGAAIEWLFRRTAHKARFGSEIASRAYAELGPPLVFTIVSALIFLAFEWPPLLRVVILYALLAVIGYRLATGLCRLSMDIAETSSFHFFRIRVFGVILAIGLAIWAMCRPLGIDPDTRAVIAYGFSIALLLVVLETIWRRPYDRYGNLPSRTGNILSTLYVGALWLLWMLGFPGLFWLGIFAIALPKVISAADRMAKAFAQTHWNEAEGNTLRMVLLARGVRAVVILAALGWLGLIWEYNPNAIAQQSPLLQAVVNGLFKSIIILLVVDLVWQIAKAYMDGPLIPVDGEQALTPDEAARRARLRTLLPIFRNGLAAVLLCVAVMTILAEMGVQIGPLIAGAGIFGVAIGFGSQTLVKDIVSGIFYLMDDAFRVGEWIESGSYNGVVESFSLRSIRLRHHRGSVFTVPFGALGAIRNGSRDWTVDKFRIRVPFKTDMTKVSRIAKDIGKQLLEDPELAPHIIKTLKLKGVEQIGEFGIEISFGFTARPTGEATAIRRRAYTLLTQAFAENDISFAQPTFQVGGDEKEAAAAAAMHKRQVDLQQQAAAASGAGS</sequence>
<evidence type="ECO:0000256" key="6">
    <source>
        <dbReference type="ARBA" id="ARBA00023136"/>
    </source>
</evidence>
<feature type="transmembrane region" description="Helical" evidence="7">
    <location>
        <begin position="229"/>
        <end position="246"/>
    </location>
</feature>
<keyword evidence="8" id="KW-0732">Signal</keyword>
<dbReference type="GO" id="GO:0008381">
    <property type="term" value="F:mechanosensitive monoatomic ion channel activity"/>
    <property type="evidence" value="ECO:0007669"/>
    <property type="project" value="InterPro"/>
</dbReference>
<evidence type="ECO:0000256" key="3">
    <source>
        <dbReference type="ARBA" id="ARBA00022475"/>
    </source>
</evidence>
<feature type="transmembrane region" description="Helical" evidence="7">
    <location>
        <begin position="168"/>
        <end position="185"/>
    </location>
</feature>